<sequence length="62" mass="6124">MGVGEGGGGVPGGAPGPGRAPGRVAGTSMRMSRGRWLRSLPAAAFVNGFWALSQILGSERGG</sequence>
<gene>
    <name evidence="2" type="ORF">CP969_01475</name>
</gene>
<dbReference type="EMBL" id="CP023700">
    <property type="protein sequence ID" value="QEU83561.1"/>
    <property type="molecule type" value="Genomic_DNA"/>
</dbReference>
<evidence type="ECO:0000313" key="3">
    <source>
        <dbReference type="Proteomes" id="UP000327143"/>
    </source>
</evidence>
<name>A0ABX6A7B3_STRVD</name>
<reference evidence="2 3" key="1">
    <citation type="submission" date="2017-09" db="EMBL/GenBank/DDBJ databases">
        <authorList>
            <person name="Lee N."/>
            <person name="Cho B.-K."/>
        </authorList>
    </citation>
    <scope>NUCLEOTIDE SEQUENCE [LARGE SCALE GENOMIC DNA]</scope>
    <source>
        <strain evidence="2 3">ATCC 39115</strain>
    </source>
</reference>
<dbReference type="Proteomes" id="UP000327143">
    <property type="component" value="Chromosome"/>
</dbReference>
<feature type="compositionally biased region" description="Gly residues" evidence="1">
    <location>
        <begin position="1"/>
        <end position="16"/>
    </location>
</feature>
<accession>A0ABX6A7B3</accession>
<feature type="region of interest" description="Disordered" evidence="1">
    <location>
        <begin position="1"/>
        <end position="28"/>
    </location>
</feature>
<keyword evidence="3" id="KW-1185">Reference proteome</keyword>
<proteinExistence type="predicted"/>
<evidence type="ECO:0000313" key="2">
    <source>
        <dbReference type="EMBL" id="QEU83561.1"/>
    </source>
</evidence>
<organism evidence="2 3">
    <name type="scientific">Streptomyces viridosporus T7A</name>
    <dbReference type="NCBI Taxonomy" id="665577"/>
    <lineage>
        <taxon>Bacteria</taxon>
        <taxon>Bacillati</taxon>
        <taxon>Actinomycetota</taxon>
        <taxon>Actinomycetes</taxon>
        <taxon>Kitasatosporales</taxon>
        <taxon>Streptomycetaceae</taxon>
        <taxon>Streptomyces</taxon>
    </lineage>
</organism>
<evidence type="ECO:0000256" key="1">
    <source>
        <dbReference type="SAM" id="MobiDB-lite"/>
    </source>
</evidence>
<protein>
    <submittedName>
        <fullName evidence="2">Uncharacterized protein</fullName>
    </submittedName>
</protein>